<name>A0A6I1FU81_9BACI</name>
<dbReference type="Pfam" id="PF12538">
    <property type="entry name" value="FtsK_SpoIIIE_N"/>
    <property type="match status" value="1"/>
</dbReference>
<keyword evidence="14" id="KW-1185">Reference proteome</keyword>
<dbReference type="Gene3D" id="3.40.50.300">
    <property type="entry name" value="P-loop containing nucleotide triphosphate hydrolases"/>
    <property type="match status" value="3"/>
</dbReference>
<protein>
    <submittedName>
        <fullName evidence="13">Type VII secretion protein EssC</fullName>
    </submittedName>
</protein>
<dbReference type="InterPro" id="IPR050206">
    <property type="entry name" value="FtsK/SpoIIIE/SftA"/>
</dbReference>
<dbReference type="Pfam" id="PF01580">
    <property type="entry name" value="FtsK_SpoIIIE"/>
    <property type="match status" value="2"/>
</dbReference>
<dbReference type="GO" id="GO:0003677">
    <property type="term" value="F:DNA binding"/>
    <property type="evidence" value="ECO:0007669"/>
    <property type="project" value="InterPro"/>
</dbReference>
<evidence type="ECO:0000256" key="11">
    <source>
        <dbReference type="SAM" id="Phobius"/>
    </source>
</evidence>
<evidence type="ECO:0000256" key="5">
    <source>
        <dbReference type="ARBA" id="ARBA00022741"/>
    </source>
</evidence>
<feature type="transmembrane region" description="Helical" evidence="11">
    <location>
        <begin position="243"/>
        <end position="263"/>
    </location>
</feature>
<accession>A0A6I1FU81</accession>
<feature type="coiled-coil region" evidence="10">
    <location>
        <begin position="373"/>
        <end position="400"/>
    </location>
</feature>
<feature type="transmembrane region" description="Helical" evidence="11">
    <location>
        <begin position="269"/>
        <end position="289"/>
    </location>
</feature>
<comment type="caution">
    <text evidence="13">The sequence shown here is derived from an EMBL/GenBank/DDBJ whole genome shotgun (WGS) entry which is preliminary data.</text>
</comment>
<evidence type="ECO:0000256" key="9">
    <source>
        <dbReference type="PROSITE-ProRule" id="PRU00289"/>
    </source>
</evidence>
<dbReference type="RefSeq" id="WP_152150240.1">
    <property type="nucleotide sequence ID" value="NZ_WEIO01000002.1"/>
</dbReference>
<evidence type="ECO:0000256" key="4">
    <source>
        <dbReference type="ARBA" id="ARBA00022737"/>
    </source>
</evidence>
<evidence type="ECO:0000313" key="14">
    <source>
        <dbReference type="Proteomes" id="UP000429595"/>
    </source>
</evidence>
<feature type="domain" description="FtsK" evidence="12">
    <location>
        <begin position="989"/>
        <end position="1173"/>
    </location>
</feature>
<dbReference type="InterPro" id="IPR027417">
    <property type="entry name" value="P-loop_NTPase"/>
</dbReference>
<feature type="domain" description="FtsK" evidence="12">
    <location>
        <begin position="659"/>
        <end position="855"/>
    </location>
</feature>
<keyword evidence="8 11" id="KW-0472">Membrane</keyword>
<evidence type="ECO:0000256" key="1">
    <source>
        <dbReference type="ARBA" id="ARBA00004651"/>
    </source>
</evidence>
<keyword evidence="6 9" id="KW-0067">ATP-binding</keyword>
<keyword evidence="7 11" id="KW-1133">Transmembrane helix</keyword>
<reference evidence="13 14" key="1">
    <citation type="submission" date="2019-10" db="EMBL/GenBank/DDBJ databases">
        <title>Bacillus aerolatum sp. nov., isolated from bioaerosol of sport playgrounds.</title>
        <authorList>
            <person name="Chen P."/>
            <person name="Zhang G."/>
        </authorList>
    </citation>
    <scope>NUCLEOTIDE SEQUENCE [LARGE SCALE GENOMIC DNA]</scope>
    <source>
        <strain evidence="13 14">CX253</strain>
    </source>
</reference>
<dbReference type="PANTHER" id="PTHR22683">
    <property type="entry name" value="SPORULATION PROTEIN RELATED"/>
    <property type="match status" value="1"/>
</dbReference>
<comment type="subcellular location">
    <subcellularLocation>
        <location evidence="1">Cell membrane</location>
        <topology evidence="1">Multi-pass membrane protein</topology>
    </subcellularLocation>
</comment>
<keyword evidence="3 11" id="KW-0812">Transmembrane</keyword>
<dbReference type="NCBIfam" id="TIGR03928">
    <property type="entry name" value="T7_EssCb_Firm"/>
    <property type="match status" value="1"/>
</dbReference>
<keyword evidence="10" id="KW-0175">Coiled coil</keyword>
<dbReference type="PROSITE" id="PS50901">
    <property type="entry name" value="FTSK"/>
    <property type="match status" value="2"/>
</dbReference>
<evidence type="ECO:0000256" key="3">
    <source>
        <dbReference type="ARBA" id="ARBA00022692"/>
    </source>
</evidence>
<evidence type="ECO:0000256" key="8">
    <source>
        <dbReference type="ARBA" id="ARBA00023136"/>
    </source>
</evidence>
<evidence type="ECO:0000256" key="7">
    <source>
        <dbReference type="ARBA" id="ARBA00022989"/>
    </source>
</evidence>
<feature type="binding site" evidence="9">
    <location>
        <begin position="679"/>
        <end position="686"/>
    </location>
    <ligand>
        <name>ATP</name>
        <dbReference type="ChEBI" id="CHEBI:30616"/>
    </ligand>
</feature>
<dbReference type="InterPro" id="IPR022206">
    <property type="entry name" value="Firmicutes_EssC_N"/>
</dbReference>
<evidence type="ECO:0000259" key="12">
    <source>
        <dbReference type="PROSITE" id="PS50901"/>
    </source>
</evidence>
<keyword evidence="4" id="KW-0677">Repeat</keyword>
<gene>
    <name evidence="13" type="primary">essC</name>
    <name evidence="13" type="ORF">F9802_06025</name>
</gene>
<sequence>MRTLYIFYRNSSNMYPMNGKNKITIGQTADDHITISSLDKEIGSIHLEKVPSSNKWIVVRNGEKEGALHPDDLYTLQTDGHPLIFLLTDEIKEKQYFYIGAEREVFLIKEKNKLYTLRGQGAFDEPNQVLALKKQTEGWSVEADQRKPVFVNGKKVFSKTMLQPGDSVSFPFFFGTLHTDDILSVDYPSATQAELPKIKLPSSETKAKYPEFRRTPRLIYDLPDEKVTFSFPNQESDQHTRGLWMMILPPFMMLLVMGVIAIIQPRGLFLLISGVMFATTLVTSTVQYFKDKSYRKKQKHKRKRIYNLYLGQKRSELQQLADKQKKVLYYHFPSFENIKTMTNELSGRIWEKTRESHDFLHLRIGRADVPASYEIMSGNKDMANREMDELLEQSRELESYYSNIRDVPLTADLSSGAIGLIGKSKVVKSEIRQWIGQLAFFHSYHDVRFVAVFSEEESKQWEWIKWLPHFQMPDSFAKGLIYNEQTRDQLLSTLYERLRERELDEEKEKKYFMPHFVFFITNRQLIAEHPILEFLEGGKSNLGLTAIFSADTKESLSNNIHTLIRYVNEQEGDILIENERAVHTPFSLDQHDAEGSEKFSRTLKSLKHIQGMDNSIPAKVTFLELLQVKQADDLPIAANWQTNQSARSLAVPIGLKSKKDAVFLNLHEKAHGPHGLLAGTTGSGKSELLQTFILSLAVHFHPHQAAFLLIDYKGGGMAQPFKSIPHLLGTITNIEGSKNFSARALASINSELKRRQRLFDHYSVSHINDYNLLYEAGEAAEPMAHLFIISDEFAELKNEEPDFIRELVSAARIGRSLGVHLILATQKPGGIIDDQIWSNARFRIALKVQDSNDSKEILKNGDAANLTVTGRGFLQVGNNEVYELFQSAWSGAPYQEDTVEYESDISLVTDTGLVPLSTIAAETTEKIPQQQTEIEAVVKAIELTQKEMEINALPSPWLPPLPDRLVQPIGLGKGQYAFAMTDEPDQQRQSSYNYEWMTDGNIGIFGSSGYGKSMTAMTLLLNFARENKPDQLHYYLFDFGNSSLLPLKQLPHTGDYFRYDDMRKIEKFLMRMKREIEQRKQTFLEKEVSTIQMYNMVSKEKLPVIFIAIDNFDAVKEEMPDIDLQFTQFARDGQSLGIFMIFTATRIQSIRQPLMNNLKTKIVHYLMDRTEIYSLLGKPPFEIDAVPGRALIKKETAFLAQVFQPVAGVNDFEIYENMKTEINRLKEKYAGSPRPAAVPMLPARLSMGDFRNTYVSASRDGFLPIGLEEETVTPVYVDLSGSSHCLVMGQSRKGKTNAVKVMIETLIEQPAALIAVSDGIDRGLIQYGTSEKAAYLDSKEDVVGWLDKVETLLKERESRYLQMLGQKEAQEPFPPAVLVIDSLSRFQQITDTLLQDRVAKMMKQYSHIGFRIIAAGNANELMKGFDSLTNEIKQIRQALILMKKSEQSLFTLPFTRKEGEVQPGFGYFVMNGREHKVQIPLC</sequence>
<dbReference type="EMBL" id="WEIO01000002">
    <property type="protein sequence ID" value="KAB7708255.1"/>
    <property type="molecule type" value="Genomic_DNA"/>
</dbReference>
<dbReference type="PANTHER" id="PTHR22683:SF1">
    <property type="entry name" value="TYPE VII SECRETION SYSTEM PROTEIN ESSC"/>
    <property type="match status" value="1"/>
</dbReference>
<evidence type="ECO:0000256" key="10">
    <source>
        <dbReference type="SAM" id="Coils"/>
    </source>
</evidence>
<dbReference type="InterPro" id="IPR023839">
    <property type="entry name" value="Firmicutes_EssC_C"/>
</dbReference>
<keyword evidence="2" id="KW-1003">Cell membrane</keyword>
<evidence type="ECO:0000256" key="2">
    <source>
        <dbReference type="ARBA" id="ARBA00022475"/>
    </source>
</evidence>
<evidence type="ECO:0000256" key="6">
    <source>
        <dbReference type="ARBA" id="ARBA00022840"/>
    </source>
</evidence>
<dbReference type="Proteomes" id="UP000429595">
    <property type="component" value="Unassembled WGS sequence"/>
</dbReference>
<dbReference type="InterPro" id="IPR002543">
    <property type="entry name" value="FtsK_dom"/>
</dbReference>
<dbReference type="GO" id="GO:0005524">
    <property type="term" value="F:ATP binding"/>
    <property type="evidence" value="ECO:0007669"/>
    <property type="project" value="UniProtKB-UniRule"/>
</dbReference>
<dbReference type="SUPFAM" id="SSF52540">
    <property type="entry name" value="P-loop containing nucleoside triphosphate hydrolases"/>
    <property type="match status" value="3"/>
</dbReference>
<keyword evidence="5 9" id="KW-0547">Nucleotide-binding</keyword>
<dbReference type="GO" id="GO:0005886">
    <property type="term" value="C:plasma membrane"/>
    <property type="evidence" value="ECO:0007669"/>
    <property type="project" value="UniProtKB-SubCell"/>
</dbReference>
<feature type="binding site" evidence="9">
    <location>
        <begin position="1006"/>
        <end position="1013"/>
    </location>
    <ligand>
        <name>ATP</name>
        <dbReference type="ChEBI" id="CHEBI:30616"/>
    </ligand>
</feature>
<proteinExistence type="predicted"/>
<evidence type="ECO:0000313" key="13">
    <source>
        <dbReference type="EMBL" id="KAB7708255.1"/>
    </source>
</evidence>
<organism evidence="13 14">
    <name type="scientific">Bacillus aerolatus</name>
    <dbReference type="NCBI Taxonomy" id="2653354"/>
    <lineage>
        <taxon>Bacteria</taxon>
        <taxon>Bacillati</taxon>
        <taxon>Bacillota</taxon>
        <taxon>Bacilli</taxon>
        <taxon>Bacillales</taxon>
        <taxon>Bacillaceae</taxon>
        <taxon>Bacillus</taxon>
    </lineage>
</organism>